<comment type="subcellular location">
    <subcellularLocation>
        <location evidence="1">Cell membrane</location>
        <topology evidence="1">Multi-pass membrane protein</topology>
    </subcellularLocation>
</comment>
<evidence type="ECO:0000256" key="3">
    <source>
        <dbReference type="ARBA" id="ARBA00022475"/>
    </source>
</evidence>
<dbReference type="GO" id="GO:0022857">
    <property type="term" value="F:transmembrane transporter activity"/>
    <property type="evidence" value="ECO:0007669"/>
    <property type="project" value="InterPro"/>
</dbReference>
<keyword evidence="5" id="KW-0762">Sugar transport</keyword>
<dbReference type="Proteomes" id="UP000202485">
    <property type="component" value="Unassembled WGS sequence"/>
</dbReference>
<feature type="transmembrane region" description="Helical" evidence="12">
    <location>
        <begin position="159"/>
        <end position="179"/>
    </location>
</feature>
<keyword evidence="7 12" id="KW-1133">Transmembrane helix</keyword>
<keyword evidence="14" id="KW-1185">Reference proteome</keyword>
<reference evidence="14" key="1">
    <citation type="submission" date="2017-05" db="EMBL/GenBank/DDBJ databases">
        <authorList>
            <person name="Rodrigo-Torres L."/>
            <person name="Arahal R. D."/>
            <person name="Lucena T."/>
        </authorList>
    </citation>
    <scope>NUCLEOTIDE SEQUENCE [LARGE SCALE GENOMIC DNA]</scope>
    <source>
        <strain evidence="14">CECT 8715</strain>
    </source>
</reference>
<keyword evidence="8 12" id="KW-0472">Membrane</keyword>
<evidence type="ECO:0000256" key="1">
    <source>
        <dbReference type="ARBA" id="ARBA00004651"/>
    </source>
</evidence>
<organism evidence="13 14">
    <name type="scientific">Ruegeria arenilitoris</name>
    <dbReference type="NCBI Taxonomy" id="1173585"/>
    <lineage>
        <taxon>Bacteria</taxon>
        <taxon>Pseudomonadati</taxon>
        <taxon>Pseudomonadota</taxon>
        <taxon>Alphaproteobacteria</taxon>
        <taxon>Rhodobacterales</taxon>
        <taxon>Roseobacteraceae</taxon>
        <taxon>Ruegeria</taxon>
    </lineage>
</organism>
<proteinExistence type="predicted"/>
<evidence type="ECO:0000256" key="9">
    <source>
        <dbReference type="ARBA" id="ARBA00035611"/>
    </source>
</evidence>
<dbReference type="PANTHER" id="PTHR32196:SF32">
    <property type="entry name" value="XYLOSE TRANSPORT SYSTEM PERMEASE PROTEIN XYLH"/>
    <property type="match status" value="1"/>
</dbReference>
<protein>
    <recommendedName>
        <fullName evidence="10">Xylose transport system permease protein XylH</fullName>
    </recommendedName>
</protein>
<feature type="transmembrane region" description="Helical" evidence="12">
    <location>
        <begin position="200"/>
        <end position="223"/>
    </location>
</feature>
<feature type="compositionally biased region" description="Polar residues" evidence="11">
    <location>
        <begin position="16"/>
        <end position="26"/>
    </location>
</feature>
<keyword evidence="4" id="KW-0997">Cell inner membrane</keyword>
<evidence type="ECO:0000256" key="11">
    <source>
        <dbReference type="SAM" id="MobiDB-lite"/>
    </source>
</evidence>
<keyword evidence="6 12" id="KW-0812">Transmembrane</keyword>
<dbReference type="InterPro" id="IPR001851">
    <property type="entry name" value="ABC_transp_permease"/>
</dbReference>
<evidence type="ECO:0000256" key="8">
    <source>
        <dbReference type="ARBA" id="ARBA00023136"/>
    </source>
</evidence>
<dbReference type="CDD" id="cd06579">
    <property type="entry name" value="TM_PBP1_transp_AraH_like"/>
    <property type="match status" value="1"/>
</dbReference>
<feature type="transmembrane region" description="Helical" evidence="12">
    <location>
        <begin position="130"/>
        <end position="153"/>
    </location>
</feature>
<dbReference type="Pfam" id="PF02653">
    <property type="entry name" value="BPD_transp_2"/>
    <property type="match status" value="1"/>
</dbReference>
<evidence type="ECO:0000313" key="13">
    <source>
        <dbReference type="EMBL" id="SMX46988.1"/>
    </source>
</evidence>
<evidence type="ECO:0000256" key="6">
    <source>
        <dbReference type="ARBA" id="ARBA00022692"/>
    </source>
</evidence>
<dbReference type="AlphaFoldDB" id="A0A238KWB0"/>
<dbReference type="GO" id="GO:0005886">
    <property type="term" value="C:plasma membrane"/>
    <property type="evidence" value="ECO:0007669"/>
    <property type="project" value="UniProtKB-SubCell"/>
</dbReference>
<feature type="transmembrane region" description="Helical" evidence="12">
    <location>
        <begin position="243"/>
        <end position="265"/>
    </location>
</feature>
<feature type="region of interest" description="Disordered" evidence="11">
    <location>
        <begin position="1"/>
        <end position="26"/>
    </location>
</feature>
<evidence type="ECO:0000256" key="7">
    <source>
        <dbReference type="ARBA" id="ARBA00022989"/>
    </source>
</evidence>
<keyword evidence="2" id="KW-0813">Transport</keyword>
<dbReference type="EMBL" id="FXYG01000004">
    <property type="protein sequence ID" value="SMX46988.1"/>
    <property type="molecule type" value="Genomic_DNA"/>
</dbReference>
<sequence length="446" mass="47386">MGGPGTLAEFERSEMTETSSQPIPQKTKPSLFQQLELDMRLLGMIGAFVILCIGFNIVTDGRFLTPRNLFNLSIQSVSVAIMACGMVFIIVTRHIDLSVGALLATTSAVMAMTQTELLPRVLGMGLDHPATWIITILVGLAIGTLIGAFHGWMVGYLTIPAFIVTLGGFLVWRNVAWYLTSGQTIGPLDSNFLMFGGTNGTLGTTASWLFGLFASAIAIWALWGSRRAKAAHGFPVKPVWAEATLAGIIAASILGYVYILNSYAIPTRRLRRMFEARGETMPEGLIVGYGIPISVLILIIVAVTLTVVARKTRFGRYIFATGGNPDAAELSGINTRLLTVKIFALMGFLCAVSAVVASARLANHSNDIGTLDELRVIAAAVIGGTALSGGIGTIYGAILGALIMQALQSGMAMVGVDAPFQNIVVGSVLVLAVYIDIVYRKRLGGK</sequence>
<evidence type="ECO:0000256" key="4">
    <source>
        <dbReference type="ARBA" id="ARBA00022519"/>
    </source>
</evidence>
<feature type="transmembrane region" description="Helical" evidence="12">
    <location>
        <begin position="342"/>
        <end position="362"/>
    </location>
</feature>
<evidence type="ECO:0000313" key="14">
    <source>
        <dbReference type="Proteomes" id="UP000202485"/>
    </source>
</evidence>
<feature type="transmembrane region" description="Helical" evidence="12">
    <location>
        <begin position="70"/>
        <end position="91"/>
    </location>
</feature>
<feature type="transmembrane region" description="Helical" evidence="12">
    <location>
        <begin position="374"/>
        <end position="407"/>
    </location>
</feature>
<evidence type="ECO:0000256" key="12">
    <source>
        <dbReference type="SAM" id="Phobius"/>
    </source>
</evidence>
<feature type="transmembrane region" description="Helical" evidence="12">
    <location>
        <begin position="39"/>
        <end position="58"/>
    </location>
</feature>
<name>A0A238KWB0_9RHOB</name>
<evidence type="ECO:0000256" key="5">
    <source>
        <dbReference type="ARBA" id="ARBA00022597"/>
    </source>
</evidence>
<dbReference type="PANTHER" id="PTHR32196">
    <property type="entry name" value="ABC TRANSPORTER PERMEASE PROTEIN YPHD-RELATED-RELATED"/>
    <property type="match status" value="1"/>
</dbReference>
<feature type="transmembrane region" description="Helical" evidence="12">
    <location>
        <begin position="286"/>
        <end position="309"/>
    </location>
</feature>
<keyword evidence="3" id="KW-1003">Cell membrane</keyword>
<accession>A0A238KWB0</accession>
<feature type="transmembrane region" description="Helical" evidence="12">
    <location>
        <begin position="419"/>
        <end position="439"/>
    </location>
</feature>
<comment type="function">
    <text evidence="9">Part of the binding-protein-dependent transport system for D-xylose. Probably responsible for the translocation of the substrate across the membrane.</text>
</comment>
<evidence type="ECO:0000256" key="10">
    <source>
        <dbReference type="ARBA" id="ARBA00035686"/>
    </source>
</evidence>
<evidence type="ECO:0000256" key="2">
    <source>
        <dbReference type="ARBA" id="ARBA00022448"/>
    </source>
</evidence>
<gene>
    <name evidence="13" type="primary">xylH</name>
    <name evidence="13" type="ORF">RUA8715_02950</name>
</gene>